<sequence length="199" mass="22399">MNGSSTLLQLPIKTRWGTYAKLVSSISANEACLKSAVWDASLPVDDVLRNLRSCYARMNSSGQPSIVQKKFSSHCRLHHSHRGQRNGFERRLQDDQKAFVDAKERVQRRSGAVVPQLDDPLPRHPAVDDERLSIVICSVFSSQGSFRNMTTINWKAGGFIAVPERITQERELGRIGEDVHEELRSLSTNVVRRNNMQGS</sequence>
<protein>
    <submittedName>
        <fullName evidence="2">Uncharacterized protein</fullName>
    </submittedName>
</protein>
<proteinExistence type="predicted"/>
<name>A0A915EBY2_9BILA</name>
<evidence type="ECO:0000313" key="1">
    <source>
        <dbReference type="Proteomes" id="UP000887574"/>
    </source>
</evidence>
<evidence type="ECO:0000313" key="2">
    <source>
        <dbReference type="WBParaSite" id="jg4228"/>
    </source>
</evidence>
<dbReference type="WBParaSite" id="jg4228">
    <property type="protein sequence ID" value="jg4228"/>
    <property type="gene ID" value="jg4228"/>
</dbReference>
<reference evidence="2" key="1">
    <citation type="submission" date="2022-11" db="UniProtKB">
        <authorList>
            <consortium name="WormBaseParasite"/>
        </authorList>
    </citation>
    <scope>IDENTIFICATION</scope>
</reference>
<organism evidence="1 2">
    <name type="scientific">Ditylenchus dipsaci</name>
    <dbReference type="NCBI Taxonomy" id="166011"/>
    <lineage>
        <taxon>Eukaryota</taxon>
        <taxon>Metazoa</taxon>
        <taxon>Ecdysozoa</taxon>
        <taxon>Nematoda</taxon>
        <taxon>Chromadorea</taxon>
        <taxon>Rhabditida</taxon>
        <taxon>Tylenchina</taxon>
        <taxon>Tylenchomorpha</taxon>
        <taxon>Sphaerularioidea</taxon>
        <taxon>Anguinidae</taxon>
        <taxon>Anguininae</taxon>
        <taxon>Ditylenchus</taxon>
    </lineage>
</organism>
<dbReference type="AlphaFoldDB" id="A0A915EBY2"/>
<dbReference type="Proteomes" id="UP000887574">
    <property type="component" value="Unplaced"/>
</dbReference>
<accession>A0A915EBY2</accession>
<keyword evidence="1" id="KW-1185">Reference proteome</keyword>